<dbReference type="Pfam" id="PF10069">
    <property type="entry name" value="DICT"/>
    <property type="match status" value="1"/>
</dbReference>
<gene>
    <name evidence="2" type="ORF">SAMN05216559_2635</name>
</gene>
<dbReference type="PIRSF" id="PIRSF030471">
    <property type="entry name" value="STR_Vng0742h_prd"/>
    <property type="match status" value="1"/>
</dbReference>
<dbReference type="EMBL" id="FOZK01000002">
    <property type="protein sequence ID" value="SFS02380.1"/>
    <property type="molecule type" value="Genomic_DNA"/>
</dbReference>
<dbReference type="OrthoDB" id="302327at2157"/>
<reference evidence="2 3" key="1">
    <citation type="submission" date="2016-10" db="EMBL/GenBank/DDBJ databases">
        <authorList>
            <person name="de Groot N.N."/>
        </authorList>
    </citation>
    <scope>NUCLEOTIDE SEQUENCE [LARGE SCALE GENOMIC DNA]</scope>
    <source>
        <strain evidence="2 3">CGMCC 1.10457</strain>
    </source>
</reference>
<organism evidence="2 3">
    <name type="scientific">Halomicrobium zhouii</name>
    <dbReference type="NCBI Taxonomy" id="767519"/>
    <lineage>
        <taxon>Archaea</taxon>
        <taxon>Methanobacteriati</taxon>
        <taxon>Methanobacteriota</taxon>
        <taxon>Stenosarchaea group</taxon>
        <taxon>Halobacteria</taxon>
        <taxon>Halobacteriales</taxon>
        <taxon>Haloarculaceae</taxon>
        <taxon>Halomicrobium</taxon>
    </lineage>
</organism>
<name>A0A1I6LGD8_9EURY</name>
<accession>A0A1I6LGD8</accession>
<dbReference type="InterPro" id="IPR019278">
    <property type="entry name" value="DICT_dom"/>
</dbReference>
<sequence length="251" mass="27307">MGLADIIADVDSGEKTLTIRNRDEPEPIVRMLRRMVDAPDVRIREDVPAAGSPGNLVILEGDGEGTTQLAISSIADVGNSVLMVNSDLYITGTRSIDEVDTPDVLAGLDETTFTVSGKQKMLLIEISRHVEALAYRSGGSTLHTGFQHLSRIEDERGTRSVYERLVDADVSVHVYGTPDDSPAIPDDISVHADDSEEIRTSWFVVNTDCPDEFKGALLATEVGPNEWTGLWTFDPAVVDRVSAYLDETYGA</sequence>
<evidence type="ECO:0000313" key="3">
    <source>
        <dbReference type="Proteomes" id="UP000199062"/>
    </source>
</evidence>
<evidence type="ECO:0000259" key="1">
    <source>
        <dbReference type="Pfam" id="PF10069"/>
    </source>
</evidence>
<feature type="domain" description="DICT" evidence="1">
    <location>
        <begin position="118"/>
        <end position="221"/>
    </location>
</feature>
<proteinExistence type="predicted"/>
<dbReference type="InterPro" id="IPR016954">
    <property type="entry name" value="Uncharacterised_Vng0742h"/>
</dbReference>
<dbReference type="AlphaFoldDB" id="A0A1I6LGD8"/>
<dbReference type="STRING" id="767519.SAMN05216559_2635"/>
<evidence type="ECO:0000313" key="2">
    <source>
        <dbReference type="EMBL" id="SFS02380.1"/>
    </source>
</evidence>
<dbReference type="Proteomes" id="UP000199062">
    <property type="component" value="Unassembled WGS sequence"/>
</dbReference>
<dbReference type="RefSeq" id="WP_089816956.1">
    <property type="nucleotide sequence ID" value="NZ_FOZK01000002.1"/>
</dbReference>
<keyword evidence="3" id="KW-1185">Reference proteome</keyword>
<protein>
    <submittedName>
        <fullName evidence="2">Diguanylate Cyclase and Two-component system sensory domain-containing protein</fullName>
    </submittedName>
</protein>